<dbReference type="InterPro" id="IPR023214">
    <property type="entry name" value="HAD_sf"/>
</dbReference>
<keyword evidence="14" id="KW-1185">Reference proteome</keyword>
<keyword evidence="5" id="KW-1278">Translocase</keyword>
<organism evidence="13 14">
    <name type="scientific">Massilia phyllostachyos</name>
    <dbReference type="NCBI Taxonomy" id="2898585"/>
    <lineage>
        <taxon>Bacteria</taxon>
        <taxon>Pseudomonadati</taxon>
        <taxon>Pseudomonadota</taxon>
        <taxon>Betaproteobacteria</taxon>
        <taxon>Burkholderiales</taxon>
        <taxon>Oxalobacteraceae</taxon>
        <taxon>Telluria group</taxon>
        <taxon>Massilia</taxon>
    </lineage>
</organism>
<dbReference type="InterPro" id="IPR036412">
    <property type="entry name" value="HAD-like_sf"/>
</dbReference>
<comment type="catalytic activity">
    <reaction evidence="9">
        <text>Zn(2+)(in) + ATP + H2O = Zn(2+)(out) + ADP + phosphate + H(+)</text>
        <dbReference type="Rhea" id="RHEA:20621"/>
        <dbReference type="ChEBI" id="CHEBI:15377"/>
        <dbReference type="ChEBI" id="CHEBI:15378"/>
        <dbReference type="ChEBI" id="CHEBI:29105"/>
        <dbReference type="ChEBI" id="CHEBI:30616"/>
        <dbReference type="ChEBI" id="CHEBI:43474"/>
        <dbReference type="ChEBI" id="CHEBI:456216"/>
        <dbReference type="EC" id="7.2.2.12"/>
    </reaction>
</comment>
<keyword evidence="7 10" id="KW-0472">Membrane</keyword>
<evidence type="ECO:0000313" key="14">
    <source>
        <dbReference type="Proteomes" id="UP001179361"/>
    </source>
</evidence>
<name>A0ABS8Q0R7_9BURK</name>
<evidence type="ECO:0000256" key="4">
    <source>
        <dbReference type="ARBA" id="ARBA00022723"/>
    </source>
</evidence>
<evidence type="ECO:0000256" key="2">
    <source>
        <dbReference type="ARBA" id="ARBA00006024"/>
    </source>
</evidence>
<evidence type="ECO:0000256" key="3">
    <source>
        <dbReference type="ARBA" id="ARBA00022692"/>
    </source>
</evidence>
<evidence type="ECO:0000259" key="11">
    <source>
        <dbReference type="Pfam" id="PF00122"/>
    </source>
</evidence>
<dbReference type="InterPro" id="IPR012312">
    <property type="entry name" value="Hemerythrin-like"/>
</dbReference>
<dbReference type="PANTHER" id="PTHR48085:SF5">
    <property type="entry name" value="CADMIUM_ZINC-TRANSPORTING ATPASE HMA4-RELATED"/>
    <property type="match status" value="1"/>
</dbReference>
<sequence>MMKLQNTQRNVLLMAFVGAALAAGGLLSALGDGRTAGGAWAVGAGVVLLAVLADAAVALWRRQFGLDLIAVVAIAGALALQESLAAAVIALMFASGRALEDYAEKRARDEMSALLARAPRYANRHEDGAVVRVPLAAVAPGDRLLVRPGETVPVDGALSGSAILDESSLTGESLPVTRAAGTAVGSGAVNAGDAFDMLATSTAENSTFSGIIRLVRAAQASKAPAARLADRYALLFVPLALGTAGLAWLLTGDPNRALAVVVVATPCPLILAVPVAIVSAMSRCAQRGVLVKHGAALEKMAQVETIFFDKTGTLTGGRARLAASANDPALRPEQVLGLAASLEQLSGHAIAQAVVEAARERGLRLDTPAGASEAPGAGLSGRVGDREVRVGSYAFVAGNASRPAWAAGILERAGYDGSAVVCVAVDGSLCGVLLMADAARLDAPRALRLLKACGVKRIAMLTGDRRDVAETIARSLGIDSVMPDQTPASKLEAIAMARAGGVTMMVGDGINDAPALAAADIGVAMGARGAAAAAESAQVVLLVDRLDRLAFAVRIARGTRRIALQSVAAGMGLSIAAMIAAAFGYLPPVAGAVLQESIDVAVILNALRVLRLDMARAGRTMGPEEVAKLREEHARLLPLVDRVASLADGTDDMPMPALIAELVQLNAALQEHLLPHESQDDAALYPRLARMMGGEDPMASMSGTHREIFRLSRAVERYATLGACDDGASRIALRRTLYALESILRMHFVQEEEIYDGLSA</sequence>
<dbReference type="PROSITE" id="PS00154">
    <property type="entry name" value="ATPASE_E1_E2"/>
    <property type="match status" value="1"/>
</dbReference>
<dbReference type="InterPro" id="IPR044492">
    <property type="entry name" value="P_typ_ATPase_HD_dom"/>
</dbReference>
<evidence type="ECO:0000259" key="12">
    <source>
        <dbReference type="Pfam" id="PF01814"/>
    </source>
</evidence>
<evidence type="ECO:0000256" key="7">
    <source>
        <dbReference type="ARBA" id="ARBA00023136"/>
    </source>
</evidence>
<dbReference type="SUPFAM" id="SSF81665">
    <property type="entry name" value="Calcium ATPase, transmembrane domain M"/>
    <property type="match status" value="1"/>
</dbReference>
<proteinExistence type="inferred from homology"/>
<gene>
    <name evidence="13" type="ORF">LQ564_03285</name>
</gene>
<dbReference type="InterPro" id="IPR051014">
    <property type="entry name" value="Cation_Transport_ATPase_IB"/>
</dbReference>
<dbReference type="InterPro" id="IPR008250">
    <property type="entry name" value="ATPase_P-typ_transduc_dom_A_sf"/>
</dbReference>
<dbReference type="Gene3D" id="1.20.120.520">
    <property type="entry name" value="nmb1532 protein domain like"/>
    <property type="match status" value="1"/>
</dbReference>
<dbReference type="InterPro" id="IPR027256">
    <property type="entry name" value="P-typ_ATPase_IB"/>
</dbReference>
<dbReference type="InterPro" id="IPR023298">
    <property type="entry name" value="ATPase_P-typ_TM_dom_sf"/>
</dbReference>
<dbReference type="InterPro" id="IPR023299">
    <property type="entry name" value="ATPase_P-typ_cyto_dom_N"/>
</dbReference>
<dbReference type="Pfam" id="PF01814">
    <property type="entry name" value="Hemerythrin"/>
    <property type="match status" value="1"/>
</dbReference>
<dbReference type="Proteomes" id="UP001179361">
    <property type="component" value="Unassembled WGS sequence"/>
</dbReference>
<evidence type="ECO:0000313" key="13">
    <source>
        <dbReference type="EMBL" id="MCD2515333.1"/>
    </source>
</evidence>
<evidence type="ECO:0000256" key="8">
    <source>
        <dbReference type="ARBA" id="ARBA00039097"/>
    </source>
</evidence>
<dbReference type="SFLD" id="SFLDS00003">
    <property type="entry name" value="Haloacid_Dehalogenase"/>
    <property type="match status" value="1"/>
</dbReference>
<dbReference type="Gene3D" id="3.40.50.1000">
    <property type="entry name" value="HAD superfamily/HAD-like"/>
    <property type="match status" value="1"/>
</dbReference>
<dbReference type="RefSeq" id="WP_231056643.1">
    <property type="nucleotide sequence ID" value="NZ_JAJNOC010000001.1"/>
</dbReference>
<dbReference type="SFLD" id="SFLDF00027">
    <property type="entry name" value="p-type_atpase"/>
    <property type="match status" value="1"/>
</dbReference>
<keyword evidence="10" id="KW-0547">Nucleotide-binding</keyword>
<comment type="similarity">
    <text evidence="2 10">Belongs to the cation transport ATPase (P-type) (TC 3.A.3) family. Type IB subfamily.</text>
</comment>
<feature type="transmembrane region" description="Helical" evidence="10">
    <location>
        <begin position="232"/>
        <end position="251"/>
    </location>
</feature>
<dbReference type="PRINTS" id="PR00119">
    <property type="entry name" value="CATATPASE"/>
</dbReference>
<dbReference type="InterPro" id="IPR059000">
    <property type="entry name" value="ATPase_P-type_domA"/>
</dbReference>
<comment type="subcellular location">
    <subcellularLocation>
        <location evidence="10">Cell membrane</location>
    </subcellularLocation>
    <subcellularLocation>
        <location evidence="1">Membrane</location>
    </subcellularLocation>
</comment>
<keyword evidence="4 10" id="KW-0479">Metal-binding</keyword>
<keyword evidence="10" id="KW-0067">ATP-binding</keyword>
<dbReference type="InterPro" id="IPR001757">
    <property type="entry name" value="P_typ_ATPase"/>
</dbReference>
<feature type="transmembrane region" description="Helical" evidence="10">
    <location>
        <begin position="39"/>
        <end position="60"/>
    </location>
</feature>
<feature type="domain" description="Hemerythrin-like" evidence="12">
    <location>
        <begin position="627"/>
        <end position="755"/>
    </location>
</feature>
<dbReference type="EC" id="7.2.2.12" evidence="8"/>
<dbReference type="NCBIfam" id="TIGR01494">
    <property type="entry name" value="ATPase_P-type"/>
    <property type="match status" value="1"/>
</dbReference>
<feature type="transmembrane region" description="Helical" evidence="10">
    <location>
        <begin position="562"/>
        <end position="586"/>
    </location>
</feature>
<reference evidence="13" key="1">
    <citation type="submission" date="2021-11" db="EMBL/GenBank/DDBJ databases">
        <title>The complete genome of Massilia sp sp. G4R7.</title>
        <authorList>
            <person name="Liu L."/>
            <person name="Yue J."/>
            <person name="Yuan J."/>
            <person name="Yang F."/>
            <person name="Li L."/>
        </authorList>
    </citation>
    <scope>NUCLEOTIDE SEQUENCE</scope>
    <source>
        <strain evidence="13">G4R7</strain>
    </source>
</reference>
<keyword evidence="3 10" id="KW-0812">Transmembrane</keyword>
<dbReference type="Gene3D" id="3.40.1110.10">
    <property type="entry name" value="Calcium-transporting ATPase, cytoplasmic domain N"/>
    <property type="match status" value="1"/>
</dbReference>
<comment type="caution">
    <text evidence="13">The sequence shown here is derived from an EMBL/GenBank/DDBJ whole genome shotgun (WGS) entry which is preliminary data.</text>
</comment>
<protein>
    <recommendedName>
        <fullName evidence="8">P-type Zn(2+) transporter</fullName>
        <ecNumber evidence="8">7.2.2.12</ecNumber>
    </recommendedName>
</protein>
<dbReference type="SUPFAM" id="SSF81653">
    <property type="entry name" value="Calcium ATPase, transduction domain A"/>
    <property type="match status" value="1"/>
</dbReference>
<evidence type="ECO:0000256" key="9">
    <source>
        <dbReference type="ARBA" id="ARBA00047308"/>
    </source>
</evidence>
<dbReference type="PANTHER" id="PTHR48085">
    <property type="entry name" value="CADMIUM/ZINC-TRANSPORTING ATPASE HMA2-RELATED"/>
    <property type="match status" value="1"/>
</dbReference>
<feature type="domain" description="P-type ATPase A" evidence="11">
    <location>
        <begin position="118"/>
        <end position="215"/>
    </location>
</feature>
<dbReference type="SFLD" id="SFLDG00002">
    <property type="entry name" value="C1.7:_P-type_atpase_like"/>
    <property type="match status" value="1"/>
</dbReference>
<dbReference type="InterPro" id="IPR018303">
    <property type="entry name" value="ATPase_P-typ_P_site"/>
</dbReference>
<evidence type="ECO:0000256" key="1">
    <source>
        <dbReference type="ARBA" id="ARBA00004370"/>
    </source>
</evidence>
<feature type="transmembrane region" description="Helical" evidence="10">
    <location>
        <begin position="257"/>
        <end position="278"/>
    </location>
</feature>
<dbReference type="EMBL" id="JAJNOC010000001">
    <property type="protein sequence ID" value="MCD2515333.1"/>
    <property type="molecule type" value="Genomic_DNA"/>
</dbReference>
<dbReference type="Pfam" id="PF00702">
    <property type="entry name" value="Hydrolase"/>
    <property type="match status" value="1"/>
</dbReference>
<keyword evidence="10" id="KW-1003">Cell membrane</keyword>
<accession>A0ABS8Q0R7</accession>
<keyword evidence="6 10" id="KW-1133">Transmembrane helix</keyword>
<dbReference type="Gene3D" id="2.70.150.10">
    <property type="entry name" value="Calcium-transporting ATPase, cytoplasmic transduction domain A"/>
    <property type="match status" value="1"/>
</dbReference>
<evidence type="ECO:0000256" key="5">
    <source>
        <dbReference type="ARBA" id="ARBA00022967"/>
    </source>
</evidence>
<dbReference type="Pfam" id="PF00122">
    <property type="entry name" value="E1-E2_ATPase"/>
    <property type="match status" value="1"/>
</dbReference>
<evidence type="ECO:0000256" key="6">
    <source>
        <dbReference type="ARBA" id="ARBA00022989"/>
    </source>
</evidence>
<dbReference type="NCBIfam" id="TIGR01525">
    <property type="entry name" value="ATPase-IB_hvy"/>
    <property type="match status" value="1"/>
</dbReference>
<dbReference type="SUPFAM" id="SSF56784">
    <property type="entry name" value="HAD-like"/>
    <property type="match status" value="1"/>
</dbReference>
<evidence type="ECO:0000256" key="10">
    <source>
        <dbReference type="RuleBase" id="RU362081"/>
    </source>
</evidence>